<evidence type="ECO:0008006" key="3">
    <source>
        <dbReference type="Google" id="ProtNLM"/>
    </source>
</evidence>
<dbReference type="Proteomes" id="UP000559027">
    <property type="component" value="Unassembled WGS sequence"/>
</dbReference>
<comment type="caution">
    <text evidence="1">The sequence shown here is derived from an EMBL/GenBank/DDBJ whole genome shotgun (WGS) entry which is preliminary data.</text>
</comment>
<dbReference type="OrthoDB" id="3095767at2759"/>
<sequence>MPTSIQDLPDELLVEIASHVPDKRDLSNASKAGSYPLKLAFQEQLFSSISFDCPERSFCKLFSLVHSPDPATRERLTGHIKTVNIRNSHNESLIYWNDSSPAQVIPREVAHTLFLLPGLKTLQFTYTTFDWDGLKPRQIRKILVLFSLKTLRNLTDLSLPNKRFPLCILPFCSNIKFLDMRDYLADTTVLPNEENHPHLPGRLNTLPLSSTCISLKSLHLAGLALISYFTTFASENRNICCRAVDLHYLDGLANGTPQGRAPSTIVGRFFQNVGGSIKELRLHITRFQCDNGTRISSEDLLSLVRLKSLELTLTVDMVTSQSNIVACLRDWLLPFLKTLIRLQKIKRLTITYEIHVMRYVTSPDLGLLSGVLVTLDKVIANRSLKEFNCYVVVTRADRVREHGTGCWKGGTLRDGNPTEPLSKYFYKSTQAGVKVNVAIFNFTSTKGSSTVE</sequence>
<keyword evidence="2" id="KW-1185">Reference proteome</keyword>
<dbReference type="EMBL" id="JAACJO010000003">
    <property type="protein sequence ID" value="KAF5360395.1"/>
    <property type="molecule type" value="Genomic_DNA"/>
</dbReference>
<name>A0A8H5LK18_9AGAR</name>
<gene>
    <name evidence="1" type="ORF">D9756_004586</name>
</gene>
<dbReference type="AlphaFoldDB" id="A0A8H5LK18"/>
<evidence type="ECO:0000313" key="1">
    <source>
        <dbReference type="EMBL" id="KAF5360395.1"/>
    </source>
</evidence>
<evidence type="ECO:0000313" key="2">
    <source>
        <dbReference type="Proteomes" id="UP000559027"/>
    </source>
</evidence>
<accession>A0A8H5LK18</accession>
<organism evidence="1 2">
    <name type="scientific">Leucocoprinus leucothites</name>
    <dbReference type="NCBI Taxonomy" id="201217"/>
    <lineage>
        <taxon>Eukaryota</taxon>
        <taxon>Fungi</taxon>
        <taxon>Dikarya</taxon>
        <taxon>Basidiomycota</taxon>
        <taxon>Agaricomycotina</taxon>
        <taxon>Agaricomycetes</taxon>
        <taxon>Agaricomycetidae</taxon>
        <taxon>Agaricales</taxon>
        <taxon>Agaricineae</taxon>
        <taxon>Agaricaceae</taxon>
        <taxon>Leucocoprinus</taxon>
    </lineage>
</organism>
<proteinExistence type="predicted"/>
<reference evidence="1 2" key="1">
    <citation type="journal article" date="2020" name="ISME J.">
        <title>Uncovering the hidden diversity of litter-decomposition mechanisms in mushroom-forming fungi.</title>
        <authorList>
            <person name="Floudas D."/>
            <person name="Bentzer J."/>
            <person name="Ahren D."/>
            <person name="Johansson T."/>
            <person name="Persson P."/>
            <person name="Tunlid A."/>
        </authorList>
    </citation>
    <scope>NUCLEOTIDE SEQUENCE [LARGE SCALE GENOMIC DNA]</scope>
    <source>
        <strain evidence="1 2">CBS 146.42</strain>
    </source>
</reference>
<protein>
    <recommendedName>
        <fullName evidence="3">F-box domain-containing protein</fullName>
    </recommendedName>
</protein>